<dbReference type="EMBL" id="CP053642">
    <property type="protein sequence ID" value="QKD78993.1"/>
    <property type="molecule type" value="Genomic_DNA"/>
</dbReference>
<dbReference type="PRINTS" id="PR00413">
    <property type="entry name" value="HADHALOGNASE"/>
</dbReference>
<dbReference type="PANTHER" id="PTHR46470:SF4">
    <property type="entry name" value="5-AMINO-6-(5-PHOSPHO-D-RIBITYLAMINO)URACIL PHOSPHATASE YIGB"/>
    <property type="match status" value="1"/>
</dbReference>
<dbReference type="InterPro" id="IPR051400">
    <property type="entry name" value="HAD-like_hydrolase"/>
</dbReference>
<dbReference type="Gene3D" id="1.20.120.1600">
    <property type="match status" value="1"/>
</dbReference>
<dbReference type="InterPro" id="IPR036412">
    <property type="entry name" value="HAD-like_sf"/>
</dbReference>
<evidence type="ECO:0000313" key="4">
    <source>
        <dbReference type="EMBL" id="QKD78993.1"/>
    </source>
</evidence>
<accession>A0A6M8B6W8</accession>
<dbReference type="Gene3D" id="3.40.50.1000">
    <property type="entry name" value="HAD superfamily/HAD-like"/>
    <property type="match status" value="1"/>
</dbReference>
<dbReference type="SUPFAM" id="SSF56784">
    <property type="entry name" value="HAD-like"/>
    <property type="match status" value="1"/>
</dbReference>
<keyword evidence="3" id="KW-0460">Magnesium</keyword>
<dbReference type="AlphaFoldDB" id="A0A6M8B6W8"/>
<dbReference type="InterPro" id="IPR006439">
    <property type="entry name" value="HAD-SF_hydro_IA"/>
</dbReference>
<name>A0A6M8B6W8_9ACTO</name>
<keyword evidence="2 4" id="KW-0378">Hydrolase</keyword>
<dbReference type="SFLD" id="SFLDG01129">
    <property type="entry name" value="C1.5:_HAD__Beta-PGM__Phosphata"/>
    <property type="match status" value="1"/>
</dbReference>
<dbReference type="RefSeq" id="WP_159522714.1">
    <property type="nucleotide sequence ID" value="NZ_CP053642.1"/>
</dbReference>
<proteinExistence type="predicted"/>
<organism evidence="4 5">
    <name type="scientific">Actinomyces marmotae</name>
    <dbReference type="NCBI Taxonomy" id="2737173"/>
    <lineage>
        <taxon>Bacteria</taxon>
        <taxon>Bacillati</taxon>
        <taxon>Actinomycetota</taxon>
        <taxon>Actinomycetes</taxon>
        <taxon>Actinomycetales</taxon>
        <taxon>Actinomycetaceae</taxon>
        <taxon>Actinomyces</taxon>
    </lineage>
</organism>
<sequence length="247" mass="26419">MSPLRLPPPTRAVLVDIDGVLVDHRRASDRASYLWASGLEGWELGPRETAELWEAIDRRHFARYQAGELDFSGQLRERVREFVPGGSALSDAEADAHMAAYRAIYRRLWRAYDDVASFLARLEALRAAREQAAAAGGPAAPLAVAYLTNGDAPSQEEKLAAVGARVAGWEMLASAQMGATKPDPAIFSTACARLGVAPAEALMIGDDVGADVDGALAVGMPVVHLRRGDQGPSRAVPTVTSLDEIEF</sequence>
<dbReference type="SFLD" id="SFLDS00003">
    <property type="entry name" value="Haloacid_Dehalogenase"/>
    <property type="match status" value="1"/>
</dbReference>
<dbReference type="NCBIfam" id="TIGR01549">
    <property type="entry name" value="HAD-SF-IA-v1"/>
    <property type="match status" value="1"/>
</dbReference>
<dbReference type="Proteomes" id="UP000504752">
    <property type="component" value="Chromosome"/>
</dbReference>
<evidence type="ECO:0000256" key="3">
    <source>
        <dbReference type="ARBA" id="ARBA00022842"/>
    </source>
</evidence>
<evidence type="ECO:0000313" key="5">
    <source>
        <dbReference type="Proteomes" id="UP000504752"/>
    </source>
</evidence>
<dbReference type="GO" id="GO:0016787">
    <property type="term" value="F:hydrolase activity"/>
    <property type="evidence" value="ECO:0007669"/>
    <property type="project" value="UniProtKB-KW"/>
</dbReference>
<dbReference type="KEGG" id="amam:HPC72_00800"/>
<dbReference type="Pfam" id="PF00702">
    <property type="entry name" value="Hydrolase"/>
    <property type="match status" value="1"/>
</dbReference>
<dbReference type="InterPro" id="IPR023214">
    <property type="entry name" value="HAD_sf"/>
</dbReference>
<evidence type="ECO:0000256" key="1">
    <source>
        <dbReference type="ARBA" id="ARBA00001946"/>
    </source>
</evidence>
<dbReference type="GO" id="GO:0044281">
    <property type="term" value="P:small molecule metabolic process"/>
    <property type="evidence" value="ECO:0007669"/>
    <property type="project" value="UniProtKB-ARBA"/>
</dbReference>
<dbReference type="PANTHER" id="PTHR46470">
    <property type="entry name" value="N-ACYLNEURAMINATE-9-PHOSPHATASE"/>
    <property type="match status" value="1"/>
</dbReference>
<comment type="cofactor">
    <cofactor evidence="1">
        <name>Mg(2+)</name>
        <dbReference type="ChEBI" id="CHEBI:18420"/>
    </cofactor>
</comment>
<evidence type="ECO:0000256" key="2">
    <source>
        <dbReference type="ARBA" id="ARBA00022801"/>
    </source>
</evidence>
<dbReference type="NCBIfam" id="TIGR01509">
    <property type="entry name" value="HAD-SF-IA-v3"/>
    <property type="match status" value="1"/>
</dbReference>
<protein>
    <submittedName>
        <fullName evidence="4">HAD family hydrolase</fullName>
    </submittedName>
</protein>
<reference evidence="4 5" key="1">
    <citation type="submission" date="2020-05" db="EMBL/GenBank/DDBJ databases">
        <title>Actinomyces sp. zg-325.</title>
        <authorList>
            <person name="Yang C."/>
        </authorList>
    </citation>
    <scope>NUCLEOTIDE SEQUENCE [LARGE SCALE GENOMIC DNA]</scope>
    <source>
        <strain evidence="5">zg-325</strain>
    </source>
</reference>
<gene>
    <name evidence="4" type="ORF">HPC72_00800</name>
</gene>
<keyword evidence="5" id="KW-1185">Reference proteome</keyword>